<keyword evidence="2" id="KW-0812">Transmembrane</keyword>
<keyword evidence="1" id="KW-0175">Coiled coil</keyword>
<gene>
    <name evidence="4" type="ORF">FH972_009024</name>
</gene>
<evidence type="ECO:0000259" key="3">
    <source>
        <dbReference type="Pfam" id="PF07889"/>
    </source>
</evidence>
<feature type="transmembrane region" description="Helical" evidence="2">
    <location>
        <begin position="104"/>
        <end position="123"/>
    </location>
</feature>
<dbReference type="PANTHER" id="PTHR46667:SF6">
    <property type="entry name" value="OS01G0185100 PROTEIN"/>
    <property type="match status" value="1"/>
</dbReference>
<feature type="coiled-coil region" evidence="1">
    <location>
        <begin position="161"/>
        <end position="188"/>
    </location>
</feature>
<dbReference type="PANTHER" id="PTHR46667">
    <property type="entry name" value="OS05G0182700 PROTEIN"/>
    <property type="match status" value="1"/>
</dbReference>
<feature type="domain" description="DUF1664" evidence="3">
    <location>
        <begin position="101"/>
        <end position="224"/>
    </location>
</feature>
<protein>
    <recommendedName>
        <fullName evidence="3">DUF1664 domain-containing protein</fullName>
    </recommendedName>
</protein>
<keyword evidence="2" id="KW-1133">Transmembrane helix</keyword>
<keyword evidence="5" id="KW-1185">Reference proteome</keyword>
<reference evidence="4 5" key="1">
    <citation type="submission" date="2019-06" db="EMBL/GenBank/DDBJ databases">
        <title>A chromosomal-level reference genome of Carpinus fangiana (Coryloideae, Betulaceae).</title>
        <authorList>
            <person name="Yang X."/>
            <person name="Wang Z."/>
            <person name="Zhang L."/>
            <person name="Hao G."/>
            <person name="Liu J."/>
            <person name="Yang Y."/>
        </authorList>
    </citation>
    <scope>NUCLEOTIDE SEQUENCE [LARGE SCALE GENOMIC DNA]</scope>
    <source>
        <strain evidence="4">Cfa_2016G</strain>
        <tissue evidence="4">Leaf</tissue>
    </source>
</reference>
<dbReference type="AlphaFoldDB" id="A0A5N6R401"/>
<evidence type="ECO:0000256" key="2">
    <source>
        <dbReference type="SAM" id="Phobius"/>
    </source>
</evidence>
<sequence length="329" mass="36205">MALQTGMGLSRVLILVGAGYTSTILIKNGKFSDLLGELQSLLKGVEKSGDQSDGDSDAIAAQVFRKTANYYRIMHFLMLMKCILAGILLFNFTPSLCLFPGNLTSLVVPAATLGALGYGYMWWKGLSFSDLMYVTKRNMANAVSNLTKHLENVSEALAATKRHLTQRIANLDDKMEKQNEMSKLIKNDVAEVQKSLCDIGYDLNDLQRLVEGLDGKIGTLEGKQDIANLGVLYLCNFVDGKKGIMPEVLKEQLKLTGKSRSLLTYPETSSLKGLKDIADTLSGGMDRSASDAIVQDGVDRLEEQPRPLLRRLIPTSVHFRTTFLSILFV</sequence>
<dbReference type="Pfam" id="PF07889">
    <property type="entry name" value="DUF1664"/>
    <property type="match status" value="1"/>
</dbReference>
<accession>A0A5N6R401</accession>
<name>A0A5N6R401_9ROSI</name>
<dbReference type="Proteomes" id="UP000327013">
    <property type="component" value="Chromosome 3"/>
</dbReference>
<dbReference type="EMBL" id="CM017323">
    <property type="protein sequence ID" value="KAE8023314.1"/>
    <property type="molecule type" value="Genomic_DNA"/>
</dbReference>
<proteinExistence type="predicted"/>
<feature type="transmembrane region" description="Helical" evidence="2">
    <location>
        <begin position="6"/>
        <end position="26"/>
    </location>
</feature>
<feature type="transmembrane region" description="Helical" evidence="2">
    <location>
        <begin position="73"/>
        <end position="92"/>
    </location>
</feature>
<evidence type="ECO:0000313" key="4">
    <source>
        <dbReference type="EMBL" id="KAE8023314.1"/>
    </source>
</evidence>
<dbReference type="InterPro" id="IPR012458">
    <property type="entry name" value="DUF1664"/>
</dbReference>
<evidence type="ECO:0000313" key="5">
    <source>
        <dbReference type="Proteomes" id="UP000327013"/>
    </source>
</evidence>
<evidence type="ECO:0000256" key="1">
    <source>
        <dbReference type="SAM" id="Coils"/>
    </source>
</evidence>
<organism evidence="4 5">
    <name type="scientific">Carpinus fangiana</name>
    <dbReference type="NCBI Taxonomy" id="176857"/>
    <lineage>
        <taxon>Eukaryota</taxon>
        <taxon>Viridiplantae</taxon>
        <taxon>Streptophyta</taxon>
        <taxon>Embryophyta</taxon>
        <taxon>Tracheophyta</taxon>
        <taxon>Spermatophyta</taxon>
        <taxon>Magnoliopsida</taxon>
        <taxon>eudicotyledons</taxon>
        <taxon>Gunneridae</taxon>
        <taxon>Pentapetalae</taxon>
        <taxon>rosids</taxon>
        <taxon>fabids</taxon>
        <taxon>Fagales</taxon>
        <taxon>Betulaceae</taxon>
        <taxon>Carpinus</taxon>
    </lineage>
</organism>
<dbReference type="OrthoDB" id="544175at2759"/>
<keyword evidence="2" id="KW-0472">Membrane</keyword>